<dbReference type="Proteomes" id="UP000596427">
    <property type="component" value="Chromosome"/>
</dbReference>
<comment type="similarity">
    <text evidence="2">Belongs to the PpiC/parvulin rotamase family.</text>
</comment>
<keyword evidence="8 11" id="KW-0413">Isomerase</keyword>
<evidence type="ECO:0000256" key="9">
    <source>
        <dbReference type="SAM" id="MobiDB-lite"/>
    </source>
</evidence>
<dbReference type="PANTHER" id="PTHR47245">
    <property type="entry name" value="PEPTIDYLPROLYL ISOMERASE"/>
    <property type="match status" value="1"/>
</dbReference>
<evidence type="ECO:0000256" key="4">
    <source>
        <dbReference type="ARBA" id="ARBA00018370"/>
    </source>
</evidence>
<keyword evidence="12" id="KW-1185">Reference proteome</keyword>
<evidence type="ECO:0000313" key="12">
    <source>
        <dbReference type="Proteomes" id="UP000596427"/>
    </source>
</evidence>
<dbReference type="GO" id="GO:0003755">
    <property type="term" value="F:peptidyl-prolyl cis-trans isomerase activity"/>
    <property type="evidence" value="ECO:0007669"/>
    <property type="project" value="UniProtKB-KW"/>
</dbReference>
<dbReference type="SUPFAM" id="SSF54534">
    <property type="entry name" value="FKBP-like"/>
    <property type="match status" value="1"/>
</dbReference>
<feature type="region of interest" description="Disordered" evidence="9">
    <location>
        <begin position="1"/>
        <end position="20"/>
    </location>
</feature>
<keyword evidence="5 8" id="KW-0697">Rotamase</keyword>
<dbReference type="SUPFAM" id="SSF109998">
    <property type="entry name" value="Triger factor/SurA peptide-binding domain-like"/>
    <property type="match status" value="1"/>
</dbReference>
<evidence type="ECO:0000256" key="8">
    <source>
        <dbReference type="PROSITE-ProRule" id="PRU00278"/>
    </source>
</evidence>
<dbReference type="InterPro" id="IPR050245">
    <property type="entry name" value="PrsA_foldase"/>
</dbReference>
<evidence type="ECO:0000256" key="7">
    <source>
        <dbReference type="ARBA" id="ARBA00031484"/>
    </source>
</evidence>
<dbReference type="PROSITE" id="PS50198">
    <property type="entry name" value="PPIC_PPIASE_2"/>
    <property type="match status" value="1"/>
</dbReference>
<evidence type="ECO:0000256" key="2">
    <source>
        <dbReference type="ARBA" id="ARBA00007656"/>
    </source>
</evidence>
<dbReference type="InterPro" id="IPR046357">
    <property type="entry name" value="PPIase_dom_sf"/>
</dbReference>
<evidence type="ECO:0000259" key="10">
    <source>
        <dbReference type="PROSITE" id="PS50198"/>
    </source>
</evidence>
<comment type="catalytic activity">
    <reaction evidence="1">
        <text>[protein]-peptidylproline (omega=180) = [protein]-peptidylproline (omega=0)</text>
        <dbReference type="Rhea" id="RHEA:16237"/>
        <dbReference type="Rhea" id="RHEA-COMP:10747"/>
        <dbReference type="Rhea" id="RHEA-COMP:10748"/>
        <dbReference type="ChEBI" id="CHEBI:83833"/>
        <dbReference type="ChEBI" id="CHEBI:83834"/>
        <dbReference type="EC" id="5.2.1.8"/>
    </reaction>
</comment>
<name>A0A974PN60_9HYPH</name>
<dbReference type="Gene3D" id="3.10.50.40">
    <property type="match status" value="1"/>
</dbReference>
<dbReference type="EC" id="5.2.1.8" evidence="3"/>
<dbReference type="InterPro" id="IPR027304">
    <property type="entry name" value="Trigger_fact/SurA_dom_sf"/>
</dbReference>
<reference evidence="11 12" key="1">
    <citation type="submission" date="2020-10" db="EMBL/GenBank/DDBJ databases">
        <title>Degradation of 1,4-Dioxane by Xanthobacter sp. YN2, via a Novel Group-2 Soluble Di-Iron Monooxygenase.</title>
        <authorList>
            <person name="Ma F."/>
            <person name="Wang Y."/>
            <person name="Yang J."/>
            <person name="Guo H."/>
            <person name="Su D."/>
            <person name="Yu L."/>
        </authorList>
    </citation>
    <scope>NUCLEOTIDE SEQUENCE [LARGE SCALE GENOMIC DNA]</scope>
    <source>
        <strain evidence="11 12">YN2</strain>
    </source>
</reference>
<evidence type="ECO:0000256" key="1">
    <source>
        <dbReference type="ARBA" id="ARBA00000971"/>
    </source>
</evidence>
<feature type="compositionally biased region" description="Polar residues" evidence="9">
    <location>
        <begin position="1"/>
        <end position="10"/>
    </location>
</feature>
<sequence length="309" mass="33153">MTEIIGTSPSARPPRRPDEVSVDGVVIPRAAIAREIQNHAAKTPADAWHAAARALAVRELLLAQARRLDIVPEPATEADGTRETDEEAVIRALLDREVTVPKADTATCRRYFERNRAAFRSDDLYEVAHILIPAASADAARRAAAQVEAEAVLRCVLSDETAFEEMARAHSACPSREVGGSLGQIGKGQTVPEFEAALSAIAPGPVHPLLVPTRYGFHIVRVARHVAGEELPFAAAEASIAAHLEATSWHIAVRQYLSLLAGRADIRGVTLEGAPTPSCNRRKRCCSAPSCGNCRMNGSRRRPCSPSAT</sequence>
<dbReference type="PANTHER" id="PTHR47245:SF2">
    <property type="entry name" value="PEPTIDYL-PROLYL CIS-TRANS ISOMERASE HP_0175-RELATED"/>
    <property type="match status" value="1"/>
</dbReference>
<accession>A0A974PN60</accession>
<gene>
    <name evidence="11" type="ORF">EZH22_25645</name>
</gene>
<dbReference type="RefSeq" id="WP_203193209.1">
    <property type="nucleotide sequence ID" value="NZ_CP063362.1"/>
</dbReference>
<evidence type="ECO:0000256" key="6">
    <source>
        <dbReference type="ARBA" id="ARBA00030642"/>
    </source>
</evidence>
<dbReference type="KEGG" id="xdi:EZH22_25645"/>
<dbReference type="Pfam" id="PF00639">
    <property type="entry name" value="Rotamase"/>
    <property type="match status" value="1"/>
</dbReference>
<dbReference type="InterPro" id="IPR000297">
    <property type="entry name" value="PPIase_PpiC"/>
</dbReference>
<evidence type="ECO:0000313" key="11">
    <source>
        <dbReference type="EMBL" id="QRG06301.1"/>
    </source>
</evidence>
<dbReference type="EMBL" id="CP063362">
    <property type="protein sequence ID" value="QRG06301.1"/>
    <property type="molecule type" value="Genomic_DNA"/>
</dbReference>
<evidence type="ECO:0000256" key="3">
    <source>
        <dbReference type="ARBA" id="ARBA00013194"/>
    </source>
</evidence>
<organism evidence="11 12">
    <name type="scientific">Xanthobacter dioxanivorans</name>
    <dbReference type="NCBI Taxonomy" id="2528964"/>
    <lineage>
        <taxon>Bacteria</taxon>
        <taxon>Pseudomonadati</taxon>
        <taxon>Pseudomonadota</taxon>
        <taxon>Alphaproteobacteria</taxon>
        <taxon>Hyphomicrobiales</taxon>
        <taxon>Xanthobacteraceae</taxon>
        <taxon>Xanthobacter</taxon>
    </lineage>
</organism>
<evidence type="ECO:0000256" key="5">
    <source>
        <dbReference type="ARBA" id="ARBA00023110"/>
    </source>
</evidence>
<proteinExistence type="inferred from homology"/>
<protein>
    <recommendedName>
        <fullName evidence="4">Parvulin-like PPIase</fullName>
        <ecNumber evidence="3">5.2.1.8</ecNumber>
    </recommendedName>
    <alternativeName>
        <fullName evidence="6">Peptidyl-prolyl cis-trans isomerase plp</fullName>
    </alternativeName>
    <alternativeName>
        <fullName evidence="7">Rotamase plp</fullName>
    </alternativeName>
</protein>
<dbReference type="AlphaFoldDB" id="A0A974PN60"/>
<feature type="domain" description="PpiC" evidence="10">
    <location>
        <begin position="122"/>
        <end position="224"/>
    </location>
</feature>